<evidence type="ECO:0000313" key="1">
    <source>
        <dbReference type="EMBL" id="AQP99093.1"/>
    </source>
</evidence>
<dbReference type="KEGG" id="paln:B0W48_04300"/>
<reference evidence="1 2" key="1">
    <citation type="submission" date="2017-02" db="EMBL/GenBank/DDBJ databases">
        <title>Complete genome sequence of the cold-active Pseudoalteromonas aliena strain EH1 isolated from Arctic seawater.</title>
        <authorList>
            <person name="Kim E."/>
            <person name="Heo E."/>
            <person name="Kim H."/>
            <person name="Kim D."/>
        </authorList>
    </citation>
    <scope>NUCLEOTIDE SEQUENCE [LARGE SCALE GENOMIC DNA]</scope>
    <source>
        <strain evidence="1 2">EH1</strain>
    </source>
</reference>
<organism evidence="1 2">
    <name type="scientific">Pseudoalteromonas aliena</name>
    <dbReference type="NCBI Taxonomy" id="247523"/>
    <lineage>
        <taxon>Bacteria</taxon>
        <taxon>Pseudomonadati</taxon>
        <taxon>Pseudomonadota</taxon>
        <taxon>Gammaproteobacteria</taxon>
        <taxon>Alteromonadales</taxon>
        <taxon>Pseudoalteromonadaceae</taxon>
        <taxon>Pseudoalteromonas</taxon>
    </lineage>
</organism>
<protein>
    <submittedName>
        <fullName evidence="1">Uncharacterized protein</fullName>
    </submittedName>
</protein>
<dbReference type="Proteomes" id="UP000188243">
    <property type="component" value="Chromosome"/>
</dbReference>
<proteinExistence type="predicted"/>
<evidence type="ECO:0000313" key="2">
    <source>
        <dbReference type="Proteomes" id="UP000188243"/>
    </source>
</evidence>
<dbReference type="RefSeq" id="WP_077535792.1">
    <property type="nucleotide sequence ID" value="NZ_CP019628.1"/>
</dbReference>
<gene>
    <name evidence="1" type="ORF">B0W48_04300</name>
</gene>
<sequence length="142" mass="16715">MVNLFIFGIIFFVCWKINVKRKYCTSDKEWNVYKGNLLQGISVRSHDTGYFEIGFHRKITVPPMGVYSYVYSKDEFHHLIHCLKNNIPSKHKSKGLRTLKIVSAPKNFDALITETTYLSWQQRLLQRKPIDELISDYEANKI</sequence>
<name>A0A1Q2GVF1_9GAMM</name>
<accession>A0A1Q2GVF1</accession>
<dbReference type="AlphaFoldDB" id="A0A1Q2GVF1"/>
<dbReference type="EMBL" id="CP019628">
    <property type="protein sequence ID" value="AQP99093.1"/>
    <property type="molecule type" value="Genomic_DNA"/>
</dbReference>